<sequence>MTIRTVQAVAAAGLAVGVLVCSPGIARAGWTAAGRGTVPVAAGRMPVVGEVGIQVAAAKVTIAWPAAAHATGYRVVRYAAGTSTTAVVGAGCSGVLTATTCTETGVPDGTWEYAVRAVRNSWSGALSARVPAAVATTAAVTTTFPVDKATYTTSAWAGGCPSPGFCGTSTPASGQSITKVEYSLQSGTKFWNGNNFNAGSERYFTASGTTNWSVPFAVTNFPTGKGTYTLSVRVTASSGQTTTRTTDFTVER</sequence>
<dbReference type="OrthoDB" id="3298563at2"/>
<dbReference type="GO" id="GO:0005975">
    <property type="term" value="P:carbohydrate metabolic process"/>
    <property type="evidence" value="ECO:0007669"/>
    <property type="project" value="UniProtKB-ARBA"/>
</dbReference>
<dbReference type="InterPro" id="IPR013783">
    <property type="entry name" value="Ig-like_fold"/>
</dbReference>
<reference evidence="1 2" key="1">
    <citation type="submission" date="2016-10" db="EMBL/GenBank/DDBJ databases">
        <authorList>
            <person name="de Groot N.N."/>
        </authorList>
    </citation>
    <scope>NUCLEOTIDE SEQUENCE [LARGE SCALE GENOMIC DNA]</scope>
    <source>
        <strain evidence="1 2">DSM 43019</strain>
    </source>
</reference>
<organism evidence="1 2">
    <name type="scientific">Actinoplanes philippinensis</name>
    <dbReference type="NCBI Taxonomy" id="35752"/>
    <lineage>
        <taxon>Bacteria</taxon>
        <taxon>Bacillati</taxon>
        <taxon>Actinomycetota</taxon>
        <taxon>Actinomycetes</taxon>
        <taxon>Micromonosporales</taxon>
        <taxon>Micromonosporaceae</taxon>
        <taxon>Actinoplanes</taxon>
    </lineage>
</organism>
<dbReference type="Gene3D" id="2.60.40.10">
    <property type="entry name" value="Immunoglobulins"/>
    <property type="match status" value="1"/>
</dbReference>
<dbReference type="EMBL" id="FONV01000010">
    <property type="protein sequence ID" value="SFF44890.1"/>
    <property type="molecule type" value="Genomic_DNA"/>
</dbReference>
<dbReference type="Proteomes" id="UP000199645">
    <property type="component" value="Unassembled WGS sequence"/>
</dbReference>
<protein>
    <recommendedName>
        <fullName evidence="3">Fibronectin type-III domain-containing protein</fullName>
    </recommendedName>
</protein>
<gene>
    <name evidence="1" type="ORF">SAMN05421541_110397</name>
</gene>
<proteinExistence type="predicted"/>
<evidence type="ECO:0008006" key="3">
    <source>
        <dbReference type="Google" id="ProtNLM"/>
    </source>
</evidence>
<dbReference type="STRING" id="35752.SAMN05421541_110397"/>
<evidence type="ECO:0000313" key="1">
    <source>
        <dbReference type="EMBL" id="SFF44890.1"/>
    </source>
</evidence>
<dbReference type="RefSeq" id="WP_093618824.1">
    <property type="nucleotide sequence ID" value="NZ_BOMT01000055.1"/>
</dbReference>
<accession>A0A1I2IT32</accession>
<keyword evidence="2" id="KW-1185">Reference proteome</keyword>
<evidence type="ECO:0000313" key="2">
    <source>
        <dbReference type="Proteomes" id="UP000199645"/>
    </source>
</evidence>
<dbReference type="AlphaFoldDB" id="A0A1I2IT32"/>
<name>A0A1I2IT32_9ACTN</name>